<reference evidence="13 14" key="1">
    <citation type="submission" date="2024-10" db="EMBL/GenBank/DDBJ databases">
        <title>The Natural Products Discovery Center: Release of the First 8490 Sequenced Strains for Exploring Actinobacteria Biosynthetic Diversity.</title>
        <authorList>
            <person name="Kalkreuter E."/>
            <person name="Kautsar S.A."/>
            <person name="Yang D."/>
            <person name="Bader C.D."/>
            <person name="Teijaro C.N."/>
            <person name="Fluegel L."/>
            <person name="Davis C.M."/>
            <person name="Simpson J.R."/>
            <person name="Lauterbach L."/>
            <person name="Steele A.D."/>
            <person name="Gui C."/>
            <person name="Meng S."/>
            <person name="Li G."/>
            <person name="Viehrig K."/>
            <person name="Ye F."/>
            <person name="Su P."/>
            <person name="Kiefer A.F."/>
            <person name="Nichols A."/>
            <person name="Cepeda A.J."/>
            <person name="Yan W."/>
            <person name="Fan B."/>
            <person name="Jiang Y."/>
            <person name="Adhikari A."/>
            <person name="Zheng C.-J."/>
            <person name="Schuster L."/>
            <person name="Cowan T.M."/>
            <person name="Smanski M.J."/>
            <person name="Chevrette M.G."/>
            <person name="De Carvalho L.P.S."/>
            <person name="Shen B."/>
        </authorList>
    </citation>
    <scope>NUCLEOTIDE SEQUENCE [LARGE SCALE GENOMIC DNA]</scope>
    <source>
        <strain evidence="13 14">NPDC019481</strain>
    </source>
</reference>
<feature type="transmembrane region" description="Helical" evidence="10">
    <location>
        <begin position="197"/>
        <end position="218"/>
    </location>
</feature>
<dbReference type="SUPFAM" id="SSF81296">
    <property type="entry name" value="E set domains"/>
    <property type="match status" value="1"/>
</dbReference>
<keyword evidence="7" id="KW-0186">Copper</keyword>
<evidence type="ECO:0000256" key="2">
    <source>
        <dbReference type="ARBA" id="ARBA00022475"/>
    </source>
</evidence>
<feature type="transmembrane region" description="Helical" evidence="10">
    <location>
        <begin position="443"/>
        <end position="465"/>
    </location>
</feature>
<sequence length="589" mass="59308">MSLADAGRRAGGWLLLLTVLAALLVGPAGTVSAHATLISTDPAQGAVLETAPERVTFTFNESVIGVPAGIKVFDATGTEVASTATVRASRLLVDLDEKVADGTLVVVWRLVSEDGHPIGGSLSFAVGAPSDVVDVPGTGTGADAGTEAPALLGVVRGVGYAGLLLTAGLAAFAVLFLPRDAAADRSRARLRPVARVAAGIGALGWAVAVPLVALYQLGLPASALADGDTWTALAAAEYAVPAVVVVGLTLAGCALPASAPGRGRVALVLAGCALAVTAPAFTGHTRAATPEALVLGVDVLHLAAGSLWLGGLVAISLVLGDLARGEHGAVVLGAFSTWAAGLLAVLVVAGTVLAWRISGSWAALLDSGYGALLLVKVLAALVAIGIAAWNRYALLPRFREAAAQPEPTRPPPPRGRKASRGGAVSRGRSAPARTDRAASATPLVRTALAEAGVLVVVLAVTGFLVDRSPETASAVAAEGRGESATESVRLDDISARITLDPVAVGPATLTIEMTDPAGEPAEGFEAPRMSLASDEVELGELSLSSLGPGVYAGDVVLPTTGEWEVQVSLRTTEFDNPVRTVAFRVPDGS</sequence>
<keyword evidence="3 10" id="KW-0812">Transmembrane</keyword>
<keyword evidence="6 10" id="KW-1133">Transmembrane helix</keyword>
<dbReference type="InterPro" id="IPR014756">
    <property type="entry name" value="Ig_E-set"/>
</dbReference>
<keyword evidence="8 10" id="KW-0472">Membrane</keyword>
<keyword evidence="2" id="KW-1003">Cell membrane</keyword>
<evidence type="ECO:0000256" key="4">
    <source>
        <dbReference type="ARBA" id="ARBA00022723"/>
    </source>
</evidence>
<evidence type="ECO:0000259" key="12">
    <source>
        <dbReference type="Pfam" id="PF05425"/>
    </source>
</evidence>
<evidence type="ECO:0000256" key="7">
    <source>
        <dbReference type="ARBA" id="ARBA00023008"/>
    </source>
</evidence>
<accession>A0ABW7XGF6</accession>
<feature type="transmembrane region" description="Helical" evidence="10">
    <location>
        <begin position="302"/>
        <end position="323"/>
    </location>
</feature>
<dbReference type="Pfam" id="PF05425">
    <property type="entry name" value="CopD"/>
    <property type="match status" value="1"/>
</dbReference>
<evidence type="ECO:0000256" key="9">
    <source>
        <dbReference type="SAM" id="MobiDB-lite"/>
    </source>
</evidence>
<evidence type="ECO:0000313" key="14">
    <source>
        <dbReference type="Proteomes" id="UP001611580"/>
    </source>
</evidence>
<dbReference type="Gene3D" id="2.60.40.1220">
    <property type="match status" value="1"/>
</dbReference>
<feature type="region of interest" description="Disordered" evidence="9">
    <location>
        <begin position="402"/>
        <end position="438"/>
    </location>
</feature>
<organism evidence="13 14">
    <name type="scientific">Promicromonospora kroppenstedtii</name>
    <dbReference type="NCBI Taxonomy" id="440482"/>
    <lineage>
        <taxon>Bacteria</taxon>
        <taxon>Bacillati</taxon>
        <taxon>Actinomycetota</taxon>
        <taxon>Actinomycetes</taxon>
        <taxon>Micrococcales</taxon>
        <taxon>Promicromonosporaceae</taxon>
        <taxon>Promicromonospora</taxon>
    </lineage>
</organism>
<keyword evidence="4" id="KW-0479">Metal-binding</keyword>
<name>A0ABW7XGF6_9MICO</name>
<keyword evidence="5" id="KW-0732">Signal</keyword>
<protein>
    <submittedName>
        <fullName evidence="13">Copper resistance protein CopC</fullName>
    </submittedName>
</protein>
<feature type="domain" description="Copper resistance protein D" evidence="12">
    <location>
        <begin position="331"/>
        <end position="464"/>
    </location>
</feature>
<proteinExistence type="predicted"/>
<evidence type="ECO:0000256" key="5">
    <source>
        <dbReference type="ARBA" id="ARBA00022729"/>
    </source>
</evidence>
<evidence type="ECO:0000259" key="11">
    <source>
        <dbReference type="Pfam" id="PF04234"/>
    </source>
</evidence>
<evidence type="ECO:0000313" key="13">
    <source>
        <dbReference type="EMBL" id="MFI2486584.1"/>
    </source>
</evidence>
<feature type="transmembrane region" description="Helical" evidence="10">
    <location>
        <begin position="158"/>
        <end position="177"/>
    </location>
</feature>
<dbReference type="Proteomes" id="UP001611580">
    <property type="component" value="Unassembled WGS sequence"/>
</dbReference>
<dbReference type="InterPro" id="IPR008457">
    <property type="entry name" value="Cu-R_CopD_dom"/>
</dbReference>
<evidence type="ECO:0000256" key="1">
    <source>
        <dbReference type="ARBA" id="ARBA00004651"/>
    </source>
</evidence>
<feature type="transmembrane region" description="Helical" evidence="10">
    <location>
        <begin position="330"/>
        <end position="357"/>
    </location>
</feature>
<dbReference type="EMBL" id="JBIRYI010000003">
    <property type="protein sequence ID" value="MFI2486584.1"/>
    <property type="molecule type" value="Genomic_DNA"/>
</dbReference>
<comment type="caution">
    <text evidence="13">The sequence shown here is derived from an EMBL/GenBank/DDBJ whole genome shotgun (WGS) entry which is preliminary data.</text>
</comment>
<keyword evidence="14" id="KW-1185">Reference proteome</keyword>
<evidence type="ECO:0000256" key="6">
    <source>
        <dbReference type="ARBA" id="ARBA00022989"/>
    </source>
</evidence>
<evidence type="ECO:0000256" key="10">
    <source>
        <dbReference type="SAM" id="Phobius"/>
    </source>
</evidence>
<dbReference type="InterPro" id="IPR007348">
    <property type="entry name" value="CopC_dom"/>
</dbReference>
<comment type="subcellular location">
    <subcellularLocation>
        <location evidence="1">Cell membrane</location>
        <topology evidence="1">Multi-pass membrane protein</topology>
    </subcellularLocation>
</comment>
<dbReference type="InterPro" id="IPR014755">
    <property type="entry name" value="Cu-Rt/internalin_Ig-like"/>
</dbReference>
<feature type="transmembrane region" description="Helical" evidence="10">
    <location>
        <begin position="265"/>
        <end position="282"/>
    </location>
</feature>
<dbReference type="PANTHER" id="PTHR34820">
    <property type="entry name" value="INNER MEMBRANE PROTEIN YEBZ"/>
    <property type="match status" value="1"/>
</dbReference>
<feature type="transmembrane region" description="Helical" evidence="10">
    <location>
        <begin position="238"/>
        <end position="258"/>
    </location>
</feature>
<dbReference type="RefSeq" id="WP_397402616.1">
    <property type="nucleotide sequence ID" value="NZ_JBIRYI010000003.1"/>
</dbReference>
<dbReference type="PANTHER" id="PTHR34820:SF4">
    <property type="entry name" value="INNER MEMBRANE PROTEIN YEBZ"/>
    <property type="match status" value="1"/>
</dbReference>
<evidence type="ECO:0000256" key="8">
    <source>
        <dbReference type="ARBA" id="ARBA00023136"/>
    </source>
</evidence>
<feature type="domain" description="CopC" evidence="11">
    <location>
        <begin position="34"/>
        <end position="126"/>
    </location>
</feature>
<evidence type="ECO:0000256" key="3">
    <source>
        <dbReference type="ARBA" id="ARBA00022692"/>
    </source>
</evidence>
<gene>
    <name evidence="13" type="ORF">ACH47X_06710</name>
</gene>
<dbReference type="InterPro" id="IPR032694">
    <property type="entry name" value="CopC/D"/>
</dbReference>
<feature type="transmembrane region" description="Helical" evidence="10">
    <location>
        <begin position="369"/>
        <end position="389"/>
    </location>
</feature>
<dbReference type="Pfam" id="PF04234">
    <property type="entry name" value="CopC"/>
    <property type="match status" value="1"/>
</dbReference>